<dbReference type="STRING" id="5364.A0A5C3MIM1"/>
<feature type="compositionally biased region" description="Acidic residues" evidence="2">
    <location>
        <begin position="98"/>
        <end position="128"/>
    </location>
</feature>
<accession>A0A5C3MIM1</accession>
<dbReference type="EMBL" id="ML213549">
    <property type="protein sequence ID" value="TFK45269.1"/>
    <property type="molecule type" value="Genomic_DNA"/>
</dbReference>
<reference evidence="3 4" key="1">
    <citation type="journal article" date="2019" name="Nat. Ecol. Evol.">
        <title>Megaphylogeny resolves global patterns of mushroom evolution.</title>
        <authorList>
            <person name="Varga T."/>
            <person name="Krizsan K."/>
            <person name="Foldi C."/>
            <person name="Dima B."/>
            <person name="Sanchez-Garcia M."/>
            <person name="Sanchez-Ramirez S."/>
            <person name="Szollosi G.J."/>
            <person name="Szarkandi J.G."/>
            <person name="Papp V."/>
            <person name="Albert L."/>
            <person name="Andreopoulos W."/>
            <person name="Angelini C."/>
            <person name="Antonin V."/>
            <person name="Barry K.W."/>
            <person name="Bougher N.L."/>
            <person name="Buchanan P."/>
            <person name="Buyck B."/>
            <person name="Bense V."/>
            <person name="Catcheside P."/>
            <person name="Chovatia M."/>
            <person name="Cooper J."/>
            <person name="Damon W."/>
            <person name="Desjardin D."/>
            <person name="Finy P."/>
            <person name="Geml J."/>
            <person name="Haridas S."/>
            <person name="Hughes K."/>
            <person name="Justo A."/>
            <person name="Karasinski D."/>
            <person name="Kautmanova I."/>
            <person name="Kiss B."/>
            <person name="Kocsube S."/>
            <person name="Kotiranta H."/>
            <person name="LaButti K.M."/>
            <person name="Lechner B.E."/>
            <person name="Liimatainen K."/>
            <person name="Lipzen A."/>
            <person name="Lukacs Z."/>
            <person name="Mihaltcheva S."/>
            <person name="Morgado L.N."/>
            <person name="Niskanen T."/>
            <person name="Noordeloos M.E."/>
            <person name="Ohm R.A."/>
            <person name="Ortiz-Santana B."/>
            <person name="Ovrebo C."/>
            <person name="Racz N."/>
            <person name="Riley R."/>
            <person name="Savchenko A."/>
            <person name="Shiryaev A."/>
            <person name="Soop K."/>
            <person name="Spirin V."/>
            <person name="Szebenyi C."/>
            <person name="Tomsovsky M."/>
            <person name="Tulloss R.E."/>
            <person name="Uehling J."/>
            <person name="Grigoriev I.V."/>
            <person name="Vagvolgyi C."/>
            <person name="Papp T."/>
            <person name="Martin F.M."/>
            <person name="Miettinen O."/>
            <person name="Hibbett D.S."/>
            <person name="Nagy L.G."/>
        </authorList>
    </citation>
    <scope>NUCLEOTIDE SEQUENCE [LARGE SCALE GENOMIC DNA]</scope>
    <source>
        <strain evidence="3 4">OMC1185</strain>
    </source>
</reference>
<protein>
    <submittedName>
        <fullName evidence="3">Uncharacterized protein</fullName>
    </submittedName>
</protein>
<evidence type="ECO:0000256" key="1">
    <source>
        <dbReference type="SAM" id="Coils"/>
    </source>
</evidence>
<feature type="compositionally biased region" description="Basic residues" evidence="2">
    <location>
        <begin position="566"/>
        <end position="583"/>
    </location>
</feature>
<feature type="compositionally biased region" description="Polar residues" evidence="2">
    <location>
        <begin position="483"/>
        <end position="497"/>
    </location>
</feature>
<dbReference type="AlphaFoldDB" id="A0A5C3MIM1"/>
<evidence type="ECO:0000256" key="2">
    <source>
        <dbReference type="SAM" id="MobiDB-lite"/>
    </source>
</evidence>
<feature type="region of interest" description="Disordered" evidence="2">
    <location>
        <begin position="459"/>
        <end position="583"/>
    </location>
</feature>
<feature type="region of interest" description="Disordered" evidence="2">
    <location>
        <begin position="91"/>
        <end position="159"/>
    </location>
</feature>
<evidence type="ECO:0000313" key="4">
    <source>
        <dbReference type="Proteomes" id="UP000305948"/>
    </source>
</evidence>
<gene>
    <name evidence="3" type="ORF">OE88DRAFT_1649450</name>
</gene>
<dbReference type="Proteomes" id="UP000305948">
    <property type="component" value="Unassembled WGS sequence"/>
</dbReference>
<feature type="compositionally biased region" description="Low complexity" evidence="2">
    <location>
        <begin position="498"/>
        <end position="512"/>
    </location>
</feature>
<keyword evidence="4" id="KW-1185">Reference proteome</keyword>
<feature type="region of interest" description="Disordered" evidence="2">
    <location>
        <begin position="195"/>
        <end position="310"/>
    </location>
</feature>
<sequence length="583" mass="63024">MSASAEPTTASIRATVERIALDVLSGKFSESAAKHVLLEYLPTSEDAVLHSALRYDFADQCWLSLPHSLILAMREVLPDLPWARVAQPRIQKAKPAEDAEEEEQEEERAEEEEEEGGEATEAETEVTDAEAAHEEPVAGGGSASSRRLMEKAGPANDTPCDACERKSMLCCSRNGYPSGTACYECWCLRKKCSLSTGASRPAPRRRQVAAPASPATTPRAKQTRRSTRTKETSARDAAKAAADARRPQMLPDTPSHNPSDLSPALPPTSPTSSRHTDGDAGSVKKAAGKCAAPESGDAPEPKMPRLELPPPVHPLVGSRVFDPLDVSRVVGLITPIPATPATPINPLPAEVVARLGRDEERIRTLEYYFNVHHAWIQQYLTALTEMKGRMDGLQQANDSLREELRQTREAGARTAEQDRSVVVKNHTEFVAFRERVDASLGKSDGAGESSSAVVVPNAGAKGADPLFLPDADSDAEDDADDSMATNKVDSVAPQETPSSSEASSSEGSSGDESGADAEGAELVKVKGKESALQAMRRREAERREEEKRVAAEREAEERCEEERRAAERRKAKGKGKARVRQRV</sequence>
<proteinExistence type="predicted"/>
<feature type="compositionally biased region" description="Low complexity" evidence="2">
    <location>
        <begin position="208"/>
        <end position="220"/>
    </location>
</feature>
<feature type="compositionally biased region" description="Basic and acidic residues" evidence="2">
    <location>
        <begin position="536"/>
        <end position="565"/>
    </location>
</feature>
<evidence type="ECO:0000313" key="3">
    <source>
        <dbReference type="EMBL" id="TFK45269.1"/>
    </source>
</evidence>
<keyword evidence="1" id="KW-0175">Coiled coil</keyword>
<feature type="compositionally biased region" description="Basic and acidic residues" evidence="2">
    <location>
        <begin position="228"/>
        <end position="246"/>
    </location>
</feature>
<feature type="coiled-coil region" evidence="1">
    <location>
        <begin position="383"/>
        <end position="410"/>
    </location>
</feature>
<feature type="compositionally biased region" description="Acidic residues" evidence="2">
    <location>
        <begin position="471"/>
        <end position="481"/>
    </location>
</feature>
<organism evidence="3 4">
    <name type="scientific">Heliocybe sulcata</name>
    <dbReference type="NCBI Taxonomy" id="5364"/>
    <lineage>
        <taxon>Eukaryota</taxon>
        <taxon>Fungi</taxon>
        <taxon>Dikarya</taxon>
        <taxon>Basidiomycota</taxon>
        <taxon>Agaricomycotina</taxon>
        <taxon>Agaricomycetes</taxon>
        <taxon>Gloeophyllales</taxon>
        <taxon>Gloeophyllaceae</taxon>
        <taxon>Heliocybe</taxon>
    </lineage>
</organism>
<name>A0A5C3MIM1_9AGAM</name>